<feature type="transmembrane region" description="Helical" evidence="7">
    <location>
        <begin position="364"/>
        <end position="391"/>
    </location>
</feature>
<dbReference type="Gene3D" id="1.20.1740.10">
    <property type="entry name" value="Amino acid/polyamine transporter I"/>
    <property type="match status" value="1"/>
</dbReference>
<gene>
    <name evidence="8" type="ORF">SAMN05444921_116154</name>
</gene>
<dbReference type="AlphaFoldDB" id="A0A1G9XRE6"/>
<feature type="transmembrane region" description="Helical" evidence="7">
    <location>
        <begin position="21"/>
        <end position="46"/>
    </location>
</feature>
<feature type="transmembrane region" description="Helical" evidence="7">
    <location>
        <begin position="166"/>
        <end position="184"/>
    </location>
</feature>
<evidence type="ECO:0000256" key="5">
    <source>
        <dbReference type="ARBA" id="ARBA00023136"/>
    </source>
</evidence>
<feature type="transmembrane region" description="Helical" evidence="7">
    <location>
        <begin position="134"/>
        <end position="154"/>
    </location>
</feature>
<dbReference type="InterPro" id="IPR002293">
    <property type="entry name" value="AA/rel_permease1"/>
</dbReference>
<dbReference type="Proteomes" id="UP000199063">
    <property type="component" value="Unassembled WGS sequence"/>
</dbReference>
<dbReference type="STRING" id="1196353.SAMN05444921_116154"/>
<sequence>MDDGQNPRHDEFRKTLRTRHGVIIALANISPTVSIGIGLGFLAAVAGTSLPAAFLLAALPILAVSGGYARLAARDPNCGTAYIWVRRALGPWTGYLTGWTAVATNIMFLSYAGQLTGQFTLQLAHETGLFSTESTLAVTLTGLLWTGLVVIGAVRGVKGATAVQSVLLGLSAVVVLTVVVTAFARGDAAPVQTSWFSPFAFPDTLTLLGATVLAAYMFWGWESAFSVVEENAEARSSGRAGLIAIVVTLVLFLIGATGFLHALTPGQLADPLAGITELSRAFYGTGGATAAIAAMLAATVACMQSSVIAGSRLTLAMGRDGVLGPGWARLHPTRRTPVTSTLRTAGIAVALSVAGLAVGELSEVVLAVVNSVGILVSLMYGVGGWACVVTFRHELRGGRLRDILAVGVLPALGGTALLLLGGLVAHQQWTSVDHMAFDPENGRFLTALPLGAVLLGVPAALWTRYRRKAAYFTRPALPLAPAPSSPSSPSSPSGTSSLAGPASDPASTANSESTSKSPGVSA</sequence>
<feature type="transmembrane region" description="Helical" evidence="7">
    <location>
        <begin position="281"/>
        <end position="303"/>
    </location>
</feature>
<dbReference type="GO" id="GO:0022857">
    <property type="term" value="F:transmembrane transporter activity"/>
    <property type="evidence" value="ECO:0007669"/>
    <property type="project" value="InterPro"/>
</dbReference>
<name>A0A1G9XRE6_9ACTN</name>
<dbReference type="Pfam" id="PF13520">
    <property type="entry name" value="AA_permease_2"/>
    <property type="match status" value="1"/>
</dbReference>
<keyword evidence="4 7" id="KW-1133">Transmembrane helix</keyword>
<comment type="subcellular location">
    <subcellularLocation>
        <location evidence="1">Cell membrane</location>
        <topology evidence="1">Multi-pass membrane protein</topology>
    </subcellularLocation>
</comment>
<keyword evidence="9" id="KW-1185">Reference proteome</keyword>
<dbReference type="GeneID" id="40831983"/>
<feature type="transmembrane region" description="Helical" evidence="7">
    <location>
        <begin position="52"/>
        <end position="71"/>
    </location>
</feature>
<feature type="transmembrane region" description="Helical" evidence="7">
    <location>
        <begin position="444"/>
        <end position="462"/>
    </location>
</feature>
<feature type="region of interest" description="Disordered" evidence="6">
    <location>
        <begin position="477"/>
        <end position="522"/>
    </location>
</feature>
<feature type="transmembrane region" description="Helical" evidence="7">
    <location>
        <begin position="240"/>
        <end position="261"/>
    </location>
</feature>
<organism evidence="8 9">
    <name type="scientific">Streptomyces wuyuanensis</name>
    <dbReference type="NCBI Taxonomy" id="1196353"/>
    <lineage>
        <taxon>Bacteria</taxon>
        <taxon>Bacillati</taxon>
        <taxon>Actinomycetota</taxon>
        <taxon>Actinomycetes</taxon>
        <taxon>Kitasatosporales</taxon>
        <taxon>Streptomycetaceae</taxon>
        <taxon>Streptomyces</taxon>
    </lineage>
</organism>
<dbReference type="PIRSF" id="PIRSF006060">
    <property type="entry name" value="AA_transporter"/>
    <property type="match status" value="1"/>
</dbReference>
<keyword evidence="3 7" id="KW-0812">Transmembrane</keyword>
<feature type="compositionally biased region" description="Low complexity" evidence="6">
    <location>
        <begin position="487"/>
        <end position="503"/>
    </location>
</feature>
<proteinExistence type="predicted"/>
<feature type="transmembrane region" description="Helical" evidence="7">
    <location>
        <begin position="204"/>
        <end position="228"/>
    </location>
</feature>
<dbReference type="PANTHER" id="PTHR42770">
    <property type="entry name" value="AMINO ACID TRANSPORTER-RELATED"/>
    <property type="match status" value="1"/>
</dbReference>
<evidence type="ECO:0000256" key="3">
    <source>
        <dbReference type="ARBA" id="ARBA00022692"/>
    </source>
</evidence>
<reference evidence="9" key="1">
    <citation type="submission" date="2016-10" db="EMBL/GenBank/DDBJ databases">
        <authorList>
            <person name="Varghese N."/>
            <person name="Submissions S."/>
        </authorList>
    </citation>
    <scope>NUCLEOTIDE SEQUENCE [LARGE SCALE GENOMIC DNA]</scope>
    <source>
        <strain evidence="9">CGMCC 4.7042</strain>
    </source>
</reference>
<evidence type="ECO:0000313" key="8">
    <source>
        <dbReference type="EMBL" id="SDM98976.1"/>
    </source>
</evidence>
<accession>A0A1G9XRE6</accession>
<evidence type="ECO:0000256" key="2">
    <source>
        <dbReference type="ARBA" id="ARBA00022475"/>
    </source>
</evidence>
<evidence type="ECO:0000256" key="4">
    <source>
        <dbReference type="ARBA" id="ARBA00022989"/>
    </source>
</evidence>
<feature type="transmembrane region" description="Helical" evidence="7">
    <location>
        <begin position="92"/>
        <end position="114"/>
    </location>
</feature>
<keyword evidence="5 7" id="KW-0472">Membrane</keyword>
<dbReference type="GO" id="GO:0005886">
    <property type="term" value="C:plasma membrane"/>
    <property type="evidence" value="ECO:0007669"/>
    <property type="project" value="UniProtKB-SubCell"/>
</dbReference>
<protein>
    <submittedName>
        <fullName evidence="8">Amino acid transporter</fullName>
    </submittedName>
</protein>
<evidence type="ECO:0000256" key="7">
    <source>
        <dbReference type="SAM" id="Phobius"/>
    </source>
</evidence>
<evidence type="ECO:0000313" key="9">
    <source>
        <dbReference type="Proteomes" id="UP000199063"/>
    </source>
</evidence>
<keyword evidence="2" id="KW-1003">Cell membrane</keyword>
<dbReference type="InterPro" id="IPR050367">
    <property type="entry name" value="APC_superfamily"/>
</dbReference>
<feature type="transmembrane region" description="Helical" evidence="7">
    <location>
        <begin position="403"/>
        <end position="424"/>
    </location>
</feature>
<feature type="compositionally biased region" description="Polar residues" evidence="6">
    <location>
        <begin position="505"/>
        <end position="522"/>
    </location>
</feature>
<evidence type="ECO:0000256" key="1">
    <source>
        <dbReference type="ARBA" id="ARBA00004651"/>
    </source>
</evidence>
<evidence type="ECO:0000256" key="6">
    <source>
        <dbReference type="SAM" id="MobiDB-lite"/>
    </source>
</evidence>
<feature type="transmembrane region" description="Helical" evidence="7">
    <location>
        <begin position="340"/>
        <end position="358"/>
    </location>
</feature>
<dbReference type="EMBL" id="FNHI01000016">
    <property type="protein sequence ID" value="SDM98976.1"/>
    <property type="molecule type" value="Genomic_DNA"/>
</dbReference>
<dbReference type="RefSeq" id="WP_167746067.1">
    <property type="nucleotide sequence ID" value="NZ_FNHI01000016.1"/>
</dbReference>
<dbReference type="PANTHER" id="PTHR42770:SF7">
    <property type="entry name" value="MEMBRANE PROTEIN"/>
    <property type="match status" value="1"/>
</dbReference>